<evidence type="ECO:0000256" key="2">
    <source>
        <dbReference type="ARBA" id="ARBA00022723"/>
    </source>
</evidence>
<dbReference type="SUPFAM" id="SSF51735">
    <property type="entry name" value="NAD(P)-binding Rossmann-fold domains"/>
    <property type="match status" value="1"/>
</dbReference>
<proteinExistence type="inferred from homology"/>
<dbReference type="Proteomes" id="UP000094285">
    <property type="component" value="Unassembled WGS sequence"/>
</dbReference>
<dbReference type="PANTHER" id="PTHR42813">
    <property type="entry name" value="ZINC-TYPE ALCOHOL DEHYDROGENASE-LIKE"/>
    <property type="match status" value="1"/>
</dbReference>
<feature type="domain" description="Alcohol dehydrogenase-like C-terminal" evidence="6">
    <location>
        <begin position="200"/>
        <end position="330"/>
    </location>
</feature>
<dbReference type="GO" id="GO:0016491">
    <property type="term" value="F:oxidoreductase activity"/>
    <property type="evidence" value="ECO:0007669"/>
    <property type="project" value="UniProtKB-KW"/>
</dbReference>
<dbReference type="InterPro" id="IPR013154">
    <property type="entry name" value="ADH-like_N"/>
</dbReference>
<dbReference type="EMBL" id="KV453913">
    <property type="protein sequence ID" value="ODV78656.1"/>
    <property type="molecule type" value="Genomic_DNA"/>
</dbReference>
<keyword evidence="2 5" id="KW-0479">Metal-binding</keyword>
<dbReference type="STRING" id="984487.A0A1E4SGP5"/>
<evidence type="ECO:0000256" key="4">
    <source>
        <dbReference type="ARBA" id="ARBA00023002"/>
    </source>
</evidence>
<evidence type="ECO:0000256" key="1">
    <source>
        <dbReference type="ARBA" id="ARBA00001947"/>
    </source>
</evidence>
<dbReference type="Gene3D" id="3.90.180.10">
    <property type="entry name" value="Medium-chain alcohol dehydrogenases, catalytic domain"/>
    <property type="match status" value="1"/>
</dbReference>
<evidence type="ECO:0000259" key="7">
    <source>
        <dbReference type="Pfam" id="PF08240"/>
    </source>
</evidence>
<evidence type="ECO:0000256" key="5">
    <source>
        <dbReference type="RuleBase" id="RU361277"/>
    </source>
</evidence>
<evidence type="ECO:0000313" key="8">
    <source>
        <dbReference type="EMBL" id="ODV78656.1"/>
    </source>
</evidence>
<gene>
    <name evidence="8" type="ORF">CANTADRAFT_7007</name>
</gene>
<reference evidence="9" key="1">
    <citation type="submission" date="2016-05" db="EMBL/GenBank/DDBJ databases">
        <title>Comparative genomics of biotechnologically important yeasts.</title>
        <authorList>
            <consortium name="DOE Joint Genome Institute"/>
            <person name="Riley R."/>
            <person name="Haridas S."/>
            <person name="Wolfe K.H."/>
            <person name="Lopes M.R."/>
            <person name="Hittinger C.T."/>
            <person name="Goker M."/>
            <person name="Salamov A."/>
            <person name="Wisecaver J."/>
            <person name="Long T.M."/>
            <person name="Aerts A.L."/>
            <person name="Barry K."/>
            <person name="Choi C."/>
            <person name="Clum A."/>
            <person name="Coughlan A.Y."/>
            <person name="Deshpande S."/>
            <person name="Douglass A.P."/>
            <person name="Hanson S.J."/>
            <person name="Klenk H.-P."/>
            <person name="Labutti K."/>
            <person name="Lapidus A."/>
            <person name="Lindquist E."/>
            <person name="Lipzen A."/>
            <person name="Meier-Kolthoff J.P."/>
            <person name="Ohm R.A."/>
            <person name="Otillar R.P."/>
            <person name="Pangilinan J."/>
            <person name="Peng Y."/>
            <person name="Rokas A."/>
            <person name="Rosa C.A."/>
            <person name="Scheuner C."/>
            <person name="Sibirny A.A."/>
            <person name="Slot J.C."/>
            <person name="Stielow J.B."/>
            <person name="Sun H."/>
            <person name="Kurtzman C.P."/>
            <person name="Blackwell M."/>
            <person name="Grigoriev I.V."/>
            <person name="Jeffries T.W."/>
        </authorList>
    </citation>
    <scope>NUCLEOTIDE SEQUENCE [LARGE SCALE GENOMIC DNA]</scope>
    <source>
        <strain evidence="9">NRRL Y-17324</strain>
    </source>
</reference>
<accession>A0A1E4SGP5</accession>
<name>A0A1E4SGP5_9ASCO</name>
<protein>
    <submittedName>
        <fullName evidence="8">Sorbitol dehydrogenase</fullName>
    </submittedName>
</protein>
<dbReference type="SUPFAM" id="SSF50129">
    <property type="entry name" value="GroES-like"/>
    <property type="match status" value="1"/>
</dbReference>
<dbReference type="GeneID" id="30985171"/>
<feature type="domain" description="Alcohol dehydrogenase-like N-terminal" evidence="7">
    <location>
        <begin position="32"/>
        <end position="143"/>
    </location>
</feature>
<organism evidence="8 9">
    <name type="scientific">Suhomyces tanzawaensis NRRL Y-17324</name>
    <dbReference type="NCBI Taxonomy" id="984487"/>
    <lineage>
        <taxon>Eukaryota</taxon>
        <taxon>Fungi</taxon>
        <taxon>Dikarya</taxon>
        <taxon>Ascomycota</taxon>
        <taxon>Saccharomycotina</taxon>
        <taxon>Pichiomycetes</taxon>
        <taxon>Debaryomycetaceae</taxon>
        <taxon>Suhomyces</taxon>
    </lineage>
</organism>
<dbReference type="OrthoDB" id="3941538at2759"/>
<comment type="cofactor">
    <cofactor evidence="1 5">
        <name>Zn(2+)</name>
        <dbReference type="ChEBI" id="CHEBI:29105"/>
    </cofactor>
</comment>
<dbReference type="InterPro" id="IPR002328">
    <property type="entry name" value="ADH_Zn_CS"/>
</dbReference>
<dbReference type="InterPro" id="IPR036291">
    <property type="entry name" value="NAD(P)-bd_dom_sf"/>
</dbReference>
<dbReference type="PROSITE" id="PS00059">
    <property type="entry name" value="ADH_ZINC"/>
    <property type="match status" value="1"/>
</dbReference>
<dbReference type="GO" id="GO:0008270">
    <property type="term" value="F:zinc ion binding"/>
    <property type="evidence" value="ECO:0007669"/>
    <property type="project" value="InterPro"/>
</dbReference>
<comment type="similarity">
    <text evidence="5">Belongs to the zinc-containing alcohol dehydrogenase family.</text>
</comment>
<keyword evidence="9" id="KW-1185">Reference proteome</keyword>
<dbReference type="PANTHER" id="PTHR42813:SF2">
    <property type="entry name" value="DEHYDROGENASE, ZINC-CONTAINING, PUTATIVE (AFU_ORTHOLOGUE AFUA_2G02810)-RELATED"/>
    <property type="match status" value="1"/>
</dbReference>
<dbReference type="CDD" id="cd08284">
    <property type="entry name" value="FDH_like_2"/>
    <property type="match status" value="1"/>
</dbReference>
<dbReference type="InterPro" id="IPR013149">
    <property type="entry name" value="ADH-like_C"/>
</dbReference>
<dbReference type="Pfam" id="PF08240">
    <property type="entry name" value="ADH_N"/>
    <property type="match status" value="1"/>
</dbReference>
<evidence type="ECO:0000313" key="9">
    <source>
        <dbReference type="Proteomes" id="UP000094285"/>
    </source>
</evidence>
<keyword evidence="4" id="KW-0560">Oxidoreductase</keyword>
<sequence>MSLPEQMKAIVFYGPQDIRTETVKTPQIENVTDVILKVKYSGLCGTDLHTYRGHIKGPVGQIIGHEFMGTIVAKGSAIGDDKFQVGDDVLSTFTVQCGTCWYCVHGYSGQCEKTNTFGKVGLAGGQAEYVRIPYALSSLIKKPETTGDVDDSVYVLMADIFTTGYYGVKKIVDFSKQSPTANIKAQEIGDLTVLQLGLGPVGLCALRALKHFGFKKVVCVDNVPSRIEEAKRLGAYKTINFDTEGDALKEFIKNETQGVGFDAVLEVVGAPQALKTAYDSVRRNGFISSIGMAHDQLPFDGLECYLKNINISFGRCHAWSLFPEALEIFEELKGEFKSFIDYKPRLEDSKEAFDLFDKHKVNKVVFDLT</sequence>
<dbReference type="AlphaFoldDB" id="A0A1E4SGP5"/>
<keyword evidence="3 5" id="KW-0862">Zinc</keyword>
<dbReference type="InterPro" id="IPR011032">
    <property type="entry name" value="GroES-like_sf"/>
</dbReference>
<evidence type="ECO:0000259" key="6">
    <source>
        <dbReference type="Pfam" id="PF00107"/>
    </source>
</evidence>
<evidence type="ECO:0000256" key="3">
    <source>
        <dbReference type="ARBA" id="ARBA00022833"/>
    </source>
</evidence>
<dbReference type="RefSeq" id="XP_020063778.1">
    <property type="nucleotide sequence ID" value="XM_020211035.1"/>
</dbReference>
<dbReference type="Pfam" id="PF00107">
    <property type="entry name" value="ADH_zinc_N"/>
    <property type="match status" value="1"/>
</dbReference>
<dbReference type="Gene3D" id="3.40.50.720">
    <property type="entry name" value="NAD(P)-binding Rossmann-like Domain"/>
    <property type="match status" value="1"/>
</dbReference>